<dbReference type="Pfam" id="PF00877">
    <property type="entry name" value="NLPC_P60"/>
    <property type="match status" value="1"/>
</dbReference>
<evidence type="ECO:0000313" key="7">
    <source>
        <dbReference type="EMBL" id="CUU69216.1"/>
    </source>
</evidence>
<dbReference type="Proteomes" id="UP000052237">
    <property type="component" value="Unassembled WGS sequence"/>
</dbReference>
<evidence type="ECO:0000256" key="2">
    <source>
        <dbReference type="ARBA" id="ARBA00022670"/>
    </source>
</evidence>
<dbReference type="InterPro" id="IPR000064">
    <property type="entry name" value="NLP_P60_dom"/>
</dbReference>
<dbReference type="SUPFAM" id="SSF54001">
    <property type="entry name" value="Cysteine proteinases"/>
    <property type="match status" value="1"/>
</dbReference>
<dbReference type="AlphaFoldDB" id="A0A0S4RIN9"/>
<accession>A0A0S4RIN9</accession>
<comment type="caution">
    <text evidence="7">The sequence shown here is derived from an EMBL/GenBank/DDBJ whole genome shotgun (WGS) entry which is preliminary data.</text>
</comment>
<reference evidence="9 10" key="1">
    <citation type="submission" date="2015-11" db="EMBL/GenBank/DDBJ databases">
        <authorList>
            <consortium name="Pathogen Informatics"/>
        </authorList>
    </citation>
    <scope>NUCLEOTIDE SEQUENCE [LARGE SCALE GENOMIC DNA]</scope>
    <source>
        <strain evidence="7 9">006A-0059</strain>
        <strain evidence="8 10">007A-0283</strain>
    </source>
</reference>
<dbReference type="InterPro" id="IPR038765">
    <property type="entry name" value="Papain-like_cys_pep_sf"/>
</dbReference>
<feature type="domain" description="NlpC/P60" evidence="6">
    <location>
        <begin position="72"/>
        <end position="177"/>
    </location>
</feature>
<sequence>MWFKGVLTISALLLILSGCSTKSIDPYGEQNSYDNIGSKYQKNDTTSGYNFNYNQVADEFYNINLSKYLNKKLGNDCSGFVSLVNKDSKSLYFDEHIVNNFYDKNGRKSQAIFNLYKSQNKISYTDPKPGDLVFFNNTTSRTNKSKNKAITHLGIIDKVESNGTITFVHNINGKNIKSVMNLKHKNTHKLNGKKINTYIILKCQTPACLISNKFAGFGKVDKFVQID</sequence>
<name>A0A0S4RIN9_CAMHY</name>
<feature type="signal peptide" evidence="5">
    <location>
        <begin position="1"/>
        <end position="22"/>
    </location>
</feature>
<dbReference type="RefSeq" id="WP_081047253.1">
    <property type="nucleotide sequence ID" value="NZ_FAUV01000001.1"/>
</dbReference>
<evidence type="ECO:0000256" key="5">
    <source>
        <dbReference type="SAM" id="SignalP"/>
    </source>
</evidence>
<dbReference type="Proteomes" id="UP000052245">
    <property type="component" value="Unassembled WGS sequence"/>
</dbReference>
<proteinExistence type="inferred from homology"/>
<dbReference type="GO" id="GO:0006508">
    <property type="term" value="P:proteolysis"/>
    <property type="evidence" value="ECO:0007669"/>
    <property type="project" value="UniProtKB-KW"/>
</dbReference>
<evidence type="ECO:0000313" key="10">
    <source>
        <dbReference type="Proteomes" id="UP000052245"/>
    </source>
</evidence>
<feature type="chain" id="PRO_5014239528" evidence="5">
    <location>
        <begin position="23"/>
        <end position="227"/>
    </location>
</feature>
<protein>
    <submittedName>
        <fullName evidence="7">Biopolymer transport ExbB protein</fullName>
    </submittedName>
</protein>
<accession>A0A9W5AMB8</accession>
<evidence type="ECO:0000256" key="4">
    <source>
        <dbReference type="ARBA" id="ARBA00022807"/>
    </source>
</evidence>
<evidence type="ECO:0000256" key="1">
    <source>
        <dbReference type="ARBA" id="ARBA00007074"/>
    </source>
</evidence>
<keyword evidence="3" id="KW-0378">Hydrolase</keyword>
<organism evidence="7 9">
    <name type="scientific">Campylobacter hyointestinalis subsp. hyointestinalis</name>
    <dbReference type="NCBI Taxonomy" id="91352"/>
    <lineage>
        <taxon>Bacteria</taxon>
        <taxon>Pseudomonadati</taxon>
        <taxon>Campylobacterota</taxon>
        <taxon>Epsilonproteobacteria</taxon>
        <taxon>Campylobacterales</taxon>
        <taxon>Campylobacteraceae</taxon>
        <taxon>Campylobacter</taxon>
    </lineage>
</organism>
<dbReference type="GO" id="GO:0008234">
    <property type="term" value="F:cysteine-type peptidase activity"/>
    <property type="evidence" value="ECO:0007669"/>
    <property type="project" value="UniProtKB-KW"/>
</dbReference>
<dbReference type="PROSITE" id="PS51257">
    <property type="entry name" value="PROKAR_LIPOPROTEIN"/>
    <property type="match status" value="1"/>
</dbReference>
<dbReference type="Gene3D" id="3.90.1720.10">
    <property type="entry name" value="endopeptidase domain like (from Nostoc punctiforme)"/>
    <property type="match status" value="1"/>
</dbReference>
<keyword evidence="4" id="KW-0788">Thiol protease</keyword>
<dbReference type="EMBL" id="FAVB01000001">
    <property type="protein sequence ID" value="CUU69216.1"/>
    <property type="molecule type" value="Genomic_DNA"/>
</dbReference>
<keyword evidence="5" id="KW-0732">Signal</keyword>
<keyword evidence="2" id="KW-0645">Protease</keyword>
<keyword evidence="9" id="KW-1185">Reference proteome</keyword>
<evidence type="ECO:0000259" key="6">
    <source>
        <dbReference type="Pfam" id="PF00877"/>
    </source>
</evidence>
<evidence type="ECO:0000313" key="8">
    <source>
        <dbReference type="EMBL" id="CUU71856.1"/>
    </source>
</evidence>
<evidence type="ECO:0000256" key="3">
    <source>
        <dbReference type="ARBA" id="ARBA00022801"/>
    </source>
</evidence>
<comment type="similarity">
    <text evidence="1">Belongs to the peptidase C40 family.</text>
</comment>
<gene>
    <name evidence="7" type="ORF">ERS686654_00144</name>
    <name evidence="8" type="ORF">ERS739223_00285</name>
</gene>
<evidence type="ECO:0000313" key="9">
    <source>
        <dbReference type="Proteomes" id="UP000052237"/>
    </source>
</evidence>
<dbReference type="EMBL" id="FAVC01000001">
    <property type="protein sequence ID" value="CUU71856.1"/>
    <property type="molecule type" value="Genomic_DNA"/>
</dbReference>